<dbReference type="EMBL" id="LYXU01000001">
    <property type="protein sequence ID" value="OBS27919.1"/>
    <property type="molecule type" value="Genomic_DNA"/>
</dbReference>
<evidence type="ECO:0000313" key="4">
    <source>
        <dbReference type="Proteomes" id="UP000091967"/>
    </source>
</evidence>
<dbReference type="OMA" id="NRSMMRK"/>
<evidence type="ECO:0000313" key="3">
    <source>
        <dbReference type="EMBL" id="OBS27919.1"/>
    </source>
</evidence>
<accession>A0A1B8B5B6</accession>
<evidence type="ECO:0000259" key="2">
    <source>
        <dbReference type="Pfam" id="PF14420"/>
    </source>
</evidence>
<dbReference type="Gene3D" id="1.25.40.10">
    <property type="entry name" value="Tetratricopeptide repeat domain"/>
    <property type="match status" value="1"/>
</dbReference>
<proteinExistence type="predicted"/>
<dbReference type="SUPFAM" id="SSF48452">
    <property type="entry name" value="TPR-like"/>
    <property type="match status" value="1"/>
</dbReference>
<comment type="caution">
    <text evidence="3">The sequence shown here is derived from an EMBL/GenBank/DDBJ whole genome shotgun (WGS) entry which is preliminary data.</text>
</comment>
<dbReference type="PANTHER" id="PTHR38788:SF3">
    <property type="entry name" value="CLR5 DOMAIN-CONTAINING PROTEIN"/>
    <property type="match status" value="1"/>
</dbReference>
<dbReference type="Proteomes" id="UP000091967">
    <property type="component" value="Unassembled WGS sequence"/>
</dbReference>
<sequence>MATSGVFSARRRATPVDSDDTDLSLPRCAPGRRIPSSEWEKKRPIITKLYQEEKRPLKEVMEVLEREHGFTATVKMYKSRIWKWGLDKKLKSDEVLAILILRTEREAQGKTSEFTIRGQPVDLDNINRYVRRNPQLVARFRAGVVPSIQTTLEVQCHTPSPSHNSPLPPPPPEDISSMERVVDLFKSYFDTSFAQGAWKYEYNVSCGNQNTGDRSVELFERVVTSFGLVNRSMMRKDEISISAILTPAFESLKEIVASGSPVFAIRTPFLLWYLYRFHKGDLLRIVMKYLTDLIPIILGQNHPVAQIWRIVGSPEFSDHYKLSTQLYSSLVPLFEEWIGPANELTTILYCDHIDCLFYHDKTTEALEVSTIYRTKAEATQLRHPWLRELAILQTGIVCSVKTADNEIEEAIQYLHTLQDWDLDEEQQAGINIQLGNYIYQMGNLSLAIERFREASNLIAACKGDERILHSSLANLESALRKKGDTDEAAQIQELRLTRLSDFAKESGTFASLSHPVEIASNIPDTSITPVSPMASYSWDGQQVSDWLWGDDSHGSSLSMMGLTQHLQGC</sequence>
<dbReference type="AlphaFoldDB" id="A0A1B8B5B6"/>
<feature type="domain" description="Clr5" evidence="2">
    <location>
        <begin position="36"/>
        <end position="88"/>
    </location>
</feature>
<dbReference type="InterPro" id="IPR011990">
    <property type="entry name" value="TPR-like_helical_dom_sf"/>
</dbReference>
<dbReference type="STRING" id="36050.A0A1B8B5B6"/>
<dbReference type="PANTHER" id="PTHR38788">
    <property type="entry name" value="CLR5 DOMAIN-CONTAINING PROTEIN"/>
    <property type="match status" value="1"/>
</dbReference>
<evidence type="ECO:0000256" key="1">
    <source>
        <dbReference type="SAM" id="MobiDB-lite"/>
    </source>
</evidence>
<feature type="region of interest" description="Disordered" evidence="1">
    <location>
        <begin position="1"/>
        <end position="23"/>
    </location>
</feature>
<reference evidence="3 4" key="1">
    <citation type="submission" date="2016-06" db="EMBL/GenBank/DDBJ databases">
        <title>Living apart together: crosstalk between the core and supernumerary genomes in a fungal plant pathogen.</title>
        <authorList>
            <person name="Vanheule A."/>
            <person name="Audenaert K."/>
            <person name="Warris S."/>
            <person name="Van De Geest H."/>
            <person name="Schijlen E."/>
            <person name="Hofte M."/>
            <person name="De Saeger S."/>
            <person name="Haesaert G."/>
            <person name="Waalwijk C."/>
            <person name="Van Der Lee T."/>
        </authorList>
    </citation>
    <scope>NUCLEOTIDE SEQUENCE [LARGE SCALE GENOMIC DNA]</scope>
    <source>
        <strain evidence="3 4">2516</strain>
    </source>
</reference>
<keyword evidence="4" id="KW-1185">Reference proteome</keyword>
<name>A0A1B8B5B6_FUSPO</name>
<dbReference type="InterPro" id="IPR025676">
    <property type="entry name" value="Clr5_dom"/>
</dbReference>
<gene>
    <name evidence="3" type="ORF">FPOA_01859</name>
</gene>
<dbReference type="Pfam" id="PF14420">
    <property type="entry name" value="Clr5"/>
    <property type="match status" value="1"/>
</dbReference>
<protein>
    <recommendedName>
        <fullName evidence="2">Clr5 domain-containing protein</fullName>
    </recommendedName>
</protein>
<organism evidence="3 4">
    <name type="scientific">Fusarium poae</name>
    <dbReference type="NCBI Taxonomy" id="36050"/>
    <lineage>
        <taxon>Eukaryota</taxon>
        <taxon>Fungi</taxon>
        <taxon>Dikarya</taxon>
        <taxon>Ascomycota</taxon>
        <taxon>Pezizomycotina</taxon>
        <taxon>Sordariomycetes</taxon>
        <taxon>Hypocreomycetidae</taxon>
        <taxon>Hypocreales</taxon>
        <taxon>Nectriaceae</taxon>
        <taxon>Fusarium</taxon>
    </lineage>
</organism>